<dbReference type="SUPFAM" id="SSF52949">
    <property type="entry name" value="Macro domain-like"/>
    <property type="match status" value="1"/>
</dbReference>
<name>A0A4R0R967_9APHY</name>
<sequence>HSINFTVYSLNALDLGPARCIWNGDPPVALGATPSARRDSLALLLLDDTKAARSLTQNVNNRPSHLPPQTLELVYDSDDMSIYLIPIDPAHPTLDVGQFGLDSTAKFRVNIWNSVPGNEKGQPPAPTGTSYLFFDFPNDCDVTVLSSLGPDYSQTESTTETGSGSTTKTESAPATDKLNLRKELVRQAIGSGVRKLKTLGESIWGKTVLVDASKDPHAAAVAAHLALYSFDLKTTPASGYTGYQGDSVSLKLKLVPVNLEGEGSRNWEDGVIYATAQNVARTLEELPANLMTPTKFALCVQNIFSDLFQTSKDVHLTTELDDKKDSLHRDSDTTTSVPVQLPDGSTTGSPGTFSHQLDLQVHDKDWVSTTQMMNAFMSVTTGSAEPCKFVEMTYTCTKDTAREPIVLVGEGITFNTGGISLKPADGMKRMRGDMGGAAVVFTTVLAAAQLKLNVNIKALLPLCENMPGQKASKPGDIVYAMNGKSIEIGTTDAAGQLVLADALWYGSKMSTPKPKVVINVASSNGSVGRALGEVYTGVITNSEQLWKDLEKASKEENDLLWRLPLSDKFAPQITAGNADLSNDGGPPASPSTTALFLKSFVFGADDAKTPTPWAHLDIGELRLAAFHFIVEFLLTSILLLSFISPKVSITTVHALSAATHDAHCAGSKRSFVEYPEPGLDAKDSRLKSQDRSTPSHDDVNLECNDLHPITMAYTINTKLRTVITSVDTRIAGMDMFMCIRMGGIQTWRIVAARWETTKSKNRGKREWDIRGMLSILW</sequence>
<dbReference type="InterPro" id="IPR043472">
    <property type="entry name" value="Macro_dom-like"/>
</dbReference>
<dbReference type="Proteomes" id="UP000292702">
    <property type="component" value="Unassembled WGS sequence"/>
</dbReference>
<dbReference type="GO" id="GO:0070006">
    <property type="term" value="F:metalloaminopeptidase activity"/>
    <property type="evidence" value="ECO:0007669"/>
    <property type="project" value="InterPro"/>
</dbReference>
<accession>A0A4R0R967</accession>
<dbReference type="PRINTS" id="PR00481">
    <property type="entry name" value="LAMNOPPTDASE"/>
</dbReference>
<dbReference type="GO" id="GO:0005737">
    <property type="term" value="C:cytoplasm"/>
    <property type="evidence" value="ECO:0007669"/>
    <property type="project" value="InterPro"/>
</dbReference>
<dbReference type="GO" id="GO:0030145">
    <property type="term" value="F:manganese ion binding"/>
    <property type="evidence" value="ECO:0007669"/>
    <property type="project" value="InterPro"/>
</dbReference>
<feature type="region of interest" description="Disordered" evidence="5">
    <location>
        <begin position="150"/>
        <end position="177"/>
    </location>
</feature>
<keyword evidence="3" id="KW-0645">Protease</keyword>
<keyword evidence="2" id="KW-0031">Aminopeptidase</keyword>
<dbReference type="Gene3D" id="3.40.630.10">
    <property type="entry name" value="Zn peptidases"/>
    <property type="match status" value="1"/>
</dbReference>
<dbReference type="EMBL" id="RWJN01000323">
    <property type="protein sequence ID" value="TCD63093.1"/>
    <property type="molecule type" value="Genomic_DNA"/>
</dbReference>
<comment type="similarity">
    <text evidence="1">Belongs to the peptidase M17 family.</text>
</comment>
<feature type="compositionally biased region" description="Polar residues" evidence="5">
    <location>
        <begin position="333"/>
        <end position="351"/>
    </location>
</feature>
<dbReference type="AlphaFoldDB" id="A0A4R0R967"/>
<comment type="caution">
    <text evidence="7">The sequence shown here is derived from an EMBL/GenBank/DDBJ whole genome shotgun (WGS) entry which is preliminary data.</text>
</comment>
<dbReference type="PANTHER" id="PTHR11963:SF23">
    <property type="entry name" value="CYTOSOL AMINOPEPTIDASE"/>
    <property type="match status" value="1"/>
</dbReference>
<evidence type="ECO:0000256" key="5">
    <source>
        <dbReference type="SAM" id="MobiDB-lite"/>
    </source>
</evidence>
<dbReference type="SUPFAM" id="SSF53187">
    <property type="entry name" value="Zn-dependent exopeptidases"/>
    <property type="match status" value="1"/>
</dbReference>
<organism evidence="7 8">
    <name type="scientific">Steccherinum ochraceum</name>
    <dbReference type="NCBI Taxonomy" id="92696"/>
    <lineage>
        <taxon>Eukaryota</taxon>
        <taxon>Fungi</taxon>
        <taxon>Dikarya</taxon>
        <taxon>Basidiomycota</taxon>
        <taxon>Agaricomycotina</taxon>
        <taxon>Agaricomycetes</taxon>
        <taxon>Polyporales</taxon>
        <taxon>Steccherinaceae</taxon>
        <taxon>Steccherinum</taxon>
    </lineage>
</organism>
<evidence type="ECO:0000256" key="2">
    <source>
        <dbReference type="ARBA" id="ARBA00022438"/>
    </source>
</evidence>
<evidence type="ECO:0000313" key="8">
    <source>
        <dbReference type="Proteomes" id="UP000292702"/>
    </source>
</evidence>
<keyword evidence="8" id="KW-1185">Reference proteome</keyword>
<evidence type="ECO:0000259" key="6">
    <source>
        <dbReference type="Pfam" id="PF00883"/>
    </source>
</evidence>
<evidence type="ECO:0000256" key="1">
    <source>
        <dbReference type="ARBA" id="ARBA00009528"/>
    </source>
</evidence>
<feature type="domain" description="Cytosol aminopeptidase" evidence="6">
    <location>
        <begin position="356"/>
        <end position="619"/>
    </location>
</feature>
<evidence type="ECO:0000313" key="7">
    <source>
        <dbReference type="EMBL" id="TCD63093.1"/>
    </source>
</evidence>
<dbReference type="Gene3D" id="3.40.220.10">
    <property type="entry name" value="Leucine Aminopeptidase, subunit E, domain 1"/>
    <property type="match status" value="1"/>
</dbReference>
<dbReference type="STRING" id="92696.A0A4R0R967"/>
<evidence type="ECO:0000256" key="4">
    <source>
        <dbReference type="ARBA" id="ARBA00022801"/>
    </source>
</evidence>
<dbReference type="Pfam" id="PF00883">
    <property type="entry name" value="Peptidase_M17"/>
    <property type="match status" value="1"/>
</dbReference>
<dbReference type="PANTHER" id="PTHR11963">
    <property type="entry name" value="LEUCINE AMINOPEPTIDASE-RELATED"/>
    <property type="match status" value="1"/>
</dbReference>
<feature type="region of interest" description="Disordered" evidence="5">
    <location>
        <begin position="324"/>
        <end position="351"/>
    </location>
</feature>
<dbReference type="InterPro" id="IPR011356">
    <property type="entry name" value="Leucine_aapep/pepB"/>
</dbReference>
<proteinExistence type="inferred from homology"/>
<dbReference type="OrthoDB" id="412814at2759"/>
<gene>
    <name evidence="7" type="ORF">EIP91_006020</name>
</gene>
<protein>
    <recommendedName>
        <fullName evidence="6">Cytosol aminopeptidase domain-containing protein</fullName>
    </recommendedName>
</protein>
<dbReference type="CDD" id="cd00433">
    <property type="entry name" value="Peptidase_M17"/>
    <property type="match status" value="1"/>
</dbReference>
<dbReference type="InterPro" id="IPR000819">
    <property type="entry name" value="Peptidase_M17_C"/>
</dbReference>
<reference evidence="7 8" key="1">
    <citation type="submission" date="2018-11" db="EMBL/GenBank/DDBJ databases">
        <title>Genome assembly of Steccherinum ochraceum LE-BIN_3174, the white-rot fungus of the Steccherinaceae family (The Residual Polyporoid clade, Polyporales, Basidiomycota).</title>
        <authorList>
            <person name="Fedorova T.V."/>
            <person name="Glazunova O.A."/>
            <person name="Landesman E.O."/>
            <person name="Moiseenko K.V."/>
            <person name="Psurtseva N.V."/>
            <person name="Savinova O.S."/>
            <person name="Shakhova N.V."/>
            <person name="Tyazhelova T.V."/>
            <person name="Vasina D.V."/>
        </authorList>
    </citation>
    <scope>NUCLEOTIDE SEQUENCE [LARGE SCALE GENOMIC DNA]</scope>
    <source>
        <strain evidence="7 8">LE-BIN_3174</strain>
    </source>
</reference>
<dbReference type="GO" id="GO:0006508">
    <property type="term" value="P:proteolysis"/>
    <property type="evidence" value="ECO:0007669"/>
    <property type="project" value="UniProtKB-KW"/>
</dbReference>
<evidence type="ECO:0000256" key="3">
    <source>
        <dbReference type="ARBA" id="ARBA00022670"/>
    </source>
</evidence>
<keyword evidence="4" id="KW-0378">Hydrolase</keyword>
<feature type="non-terminal residue" evidence="7">
    <location>
        <position position="1"/>
    </location>
</feature>
<feature type="compositionally biased region" description="Low complexity" evidence="5">
    <location>
        <begin position="155"/>
        <end position="171"/>
    </location>
</feature>